<feature type="transmembrane region" description="Helical" evidence="1">
    <location>
        <begin position="44"/>
        <end position="67"/>
    </location>
</feature>
<proteinExistence type="predicted"/>
<keyword evidence="1" id="KW-0472">Membrane</keyword>
<feature type="transmembrane region" description="Helical" evidence="1">
    <location>
        <begin position="6"/>
        <end position="32"/>
    </location>
</feature>
<evidence type="ECO:0000313" key="2">
    <source>
        <dbReference type="EMBL" id="RJG47519.1"/>
    </source>
</evidence>
<gene>
    <name evidence="2" type="ORF">D1Z90_10285</name>
</gene>
<dbReference type="AlphaFoldDB" id="A0A418YEH0"/>
<comment type="caution">
    <text evidence="2">The sequence shown here is derived from an EMBL/GenBank/DDBJ whole genome shotgun (WGS) entry which is preliminary data.</text>
</comment>
<organism evidence="2 3">
    <name type="scientific">Motilimonas pumila</name>
    <dbReference type="NCBI Taxonomy" id="2303987"/>
    <lineage>
        <taxon>Bacteria</taxon>
        <taxon>Pseudomonadati</taxon>
        <taxon>Pseudomonadota</taxon>
        <taxon>Gammaproteobacteria</taxon>
        <taxon>Alteromonadales</taxon>
        <taxon>Alteromonadales genera incertae sedis</taxon>
        <taxon>Motilimonas</taxon>
    </lineage>
</organism>
<accession>A0A418YEH0</accession>
<feature type="transmembrane region" description="Helical" evidence="1">
    <location>
        <begin position="73"/>
        <end position="94"/>
    </location>
</feature>
<dbReference type="EMBL" id="QZCH01000012">
    <property type="protein sequence ID" value="RJG47519.1"/>
    <property type="molecule type" value="Genomic_DNA"/>
</dbReference>
<evidence type="ECO:0000313" key="3">
    <source>
        <dbReference type="Proteomes" id="UP000283255"/>
    </source>
</evidence>
<reference evidence="2 3" key="2">
    <citation type="submission" date="2019-01" db="EMBL/GenBank/DDBJ databases">
        <title>Motilimonas pumilus sp. nov., isolated from the gut of sea cucumber (Apostichopus japonicus).</title>
        <authorList>
            <person name="Wang F.-Q."/>
            <person name="Ren L.-H."/>
            <person name="Lin Y.-W."/>
            <person name="Sun G.-H."/>
            <person name="Du Z.-J."/>
            <person name="Zhao J.-X."/>
            <person name="Liu X.-J."/>
            <person name="Liu L.-J."/>
        </authorList>
    </citation>
    <scope>NUCLEOTIDE SEQUENCE [LARGE SCALE GENOMIC DNA]</scope>
    <source>
        <strain evidence="2 3">PLHSC7-2</strain>
    </source>
</reference>
<sequence>MNTKWLVVIGIPFAISLIFHLLIASGVLNRLLNISDGFHAGTALGVWLMILYPVMIIGSALLVMGLVQQQRGWHFFLALMVSIGCHFVIARGLIFYNQQKTDARVQASYQFDPQSRPRHDPLRPLAVMEAKVLQGQNGLQVHLVVHALAGVVDGAERQIEVKPDPYPDSIAWGVGSLHDTRTLTPAGRKVYRATVSFTAPVNWHSGIVVVRGRDNILDSRSITMPD</sequence>
<dbReference type="Proteomes" id="UP000283255">
    <property type="component" value="Unassembled WGS sequence"/>
</dbReference>
<name>A0A418YEH0_9GAMM</name>
<evidence type="ECO:0000256" key="1">
    <source>
        <dbReference type="SAM" id="Phobius"/>
    </source>
</evidence>
<keyword evidence="3" id="KW-1185">Reference proteome</keyword>
<reference evidence="2 3" key="1">
    <citation type="submission" date="2018-09" db="EMBL/GenBank/DDBJ databases">
        <authorList>
            <person name="Wang F."/>
        </authorList>
    </citation>
    <scope>NUCLEOTIDE SEQUENCE [LARGE SCALE GENOMIC DNA]</scope>
    <source>
        <strain evidence="2 3">PLHSC7-2</strain>
    </source>
</reference>
<keyword evidence="1" id="KW-0812">Transmembrane</keyword>
<dbReference type="RefSeq" id="WP_119910672.1">
    <property type="nucleotide sequence ID" value="NZ_QZCH01000012.1"/>
</dbReference>
<protein>
    <submittedName>
        <fullName evidence="2">Uncharacterized protein</fullName>
    </submittedName>
</protein>
<keyword evidence="1" id="KW-1133">Transmembrane helix</keyword>